<feature type="transmembrane region" description="Helical" evidence="2">
    <location>
        <begin position="324"/>
        <end position="347"/>
    </location>
</feature>
<feature type="domain" description="Ig-like" evidence="4">
    <location>
        <begin position="233"/>
        <end position="315"/>
    </location>
</feature>
<dbReference type="InterPro" id="IPR007110">
    <property type="entry name" value="Ig-like_dom"/>
</dbReference>
<dbReference type="InterPro" id="IPR003599">
    <property type="entry name" value="Ig_sub"/>
</dbReference>
<feature type="signal peptide" evidence="3">
    <location>
        <begin position="1"/>
        <end position="22"/>
    </location>
</feature>
<evidence type="ECO:0000313" key="6">
    <source>
        <dbReference type="Proteomes" id="UP000519225"/>
    </source>
</evidence>
<feature type="region of interest" description="Disordered" evidence="1">
    <location>
        <begin position="111"/>
        <end position="136"/>
    </location>
</feature>
<keyword evidence="2" id="KW-0472">Membrane</keyword>
<gene>
    <name evidence="5" type="primary">Vcam1_0</name>
    <name evidence="5" type="ORF">PLUSOC_R14905</name>
</gene>
<evidence type="ECO:0000256" key="3">
    <source>
        <dbReference type="SAM" id="SignalP"/>
    </source>
</evidence>
<feature type="non-terminal residue" evidence="5">
    <location>
        <position position="1"/>
    </location>
</feature>
<dbReference type="InterPro" id="IPR013768">
    <property type="entry name" value="ICAM_N"/>
</dbReference>
<organism evidence="5 6">
    <name type="scientific">Pluvianellus socialis</name>
    <name type="common">Magellanic plover</name>
    <dbReference type="NCBI Taxonomy" id="227228"/>
    <lineage>
        <taxon>Eukaryota</taxon>
        <taxon>Metazoa</taxon>
        <taxon>Chordata</taxon>
        <taxon>Craniata</taxon>
        <taxon>Vertebrata</taxon>
        <taxon>Euteleostomi</taxon>
        <taxon>Archelosauria</taxon>
        <taxon>Archosauria</taxon>
        <taxon>Dinosauria</taxon>
        <taxon>Saurischia</taxon>
        <taxon>Theropoda</taxon>
        <taxon>Coelurosauria</taxon>
        <taxon>Aves</taxon>
        <taxon>Neognathae</taxon>
        <taxon>Neoaves</taxon>
        <taxon>Charadriiformes</taxon>
        <taxon>Charadriidae</taxon>
        <taxon>Pluvianellus</taxon>
    </lineage>
</organism>
<comment type="caution">
    <text evidence="5">The sequence shown here is derived from an EMBL/GenBank/DDBJ whole genome shotgun (WGS) entry which is preliminary data.</text>
</comment>
<feature type="chain" id="PRO_5029883291" evidence="3">
    <location>
        <begin position="23"/>
        <end position="357"/>
    </location>
</feature>
<dbReference type="GO" id="GO:0007155">
    <property type="term" value="P:cell adhesion"/>
    <property type="evidence" value="ECO:0007669"/>
    <property type="project" value="InterPro"/>
</dbReference>
<keyword evidence="2" id="KW-0812">Transmembrane</keyword>
<keyword evidence="6" id="KW-1185">Reference proteome</keyword>
<dbReference type="PROSITE" id="PS50835">
    <property type="entry name" value="IG_LIKE"/>
    <property type="match status" value="1"/>
</dbReference>
<keyword evidence="3" id="KW-0732">Signal</keyword>
<dbReference type="Proteomes" id="UP000519225">
    <property type="component" value="Unassembled WGS sequence"/>
</dbReference>
<dbReference type="GO" id="GO:0005178">
    <property type="term" value="F:integrin binding"/>
    <property type="evidence" value="ECO:0007669"/>
    <property type="project" value="InterPro"/>
</dbReference>
<dbReference type="Gene3D" id="2.60.40.10">
    <property type="entry name" value="Immunoglobulins"/>
    <property type="match status" value="3"/>
</dbReference>
<dbReference type="PANTHER" id="PTHR13771:SF9">
    <property type="entry name" value="INTERCELLULAR ADHESION MOLECULE 5"/>
    <property type="match status" value="1"/>
</dbReference>
<evidence type="ECO:0000256" key="2">
    <source>
        <dbReference type="SAM" id="Phobius"/>
    </source>
</evidence>
<accession>A0A7L3CQD0</accession>
<dbReference type="EMBL" id="VZTS01001048">
    <property type="protein sequence ID" value="NXT45916.1"/>
    <property type="molecule type" value="Genomic_DNA"/>
</dbReference>
<name>A0A7L3CQD0_PLUSO</name>
<dbReference type="AlphaFoldDB" id="A0A7L3CQD0"/>
<reference evidence="5 6" key="1">
    <citation type="submission" date="2019-09" db="EMBL/GenBank/DDBJ databases">
        <title>Bird 10,000 Genomes (B10K) Project - Family phase.</title>
        <authorList>
            <person name="Zhang G."/>
        </authorList>
    </citation>
    <scope>NUCLEOTIDE SEQUENCE [LARGE SCALE GENOMIC DNA]</scope>
    <source>
        <strain evidence="5">B10K-DU-012-14</strain>
        <tissue evidence="5">Blood</tissue>
    </source>
</reference>
<dbReference type="InterPro" id="IPR047012">
    <property type="entry name" value="ICAM_VCAM"/>
</dbReference>
<evidence type="ECO:0000256" key="1">
    <source>
        <dbReference type="SAM" id="MobiDB-lite"/>
    </source>
</evidence>
<protein>
    <submittedName>
        <fullName evidence="5">VCAM1 protein</fullName>
    </submittedName>
</protein>
<dbReference type="InterPro" id="IPR003598">
    <property type="entry name" value="Ig_sub2"/>
</dbReference>
<keyword evidence="2" id="KW-1133">Transmembrane helix</keyword>
<dbReference type="InterPro" id="IPR013783">
    <property type="entry name" value="Ig-like_fold"/>
</dbReference>
<proteinExistence type="predicted"/>
<dbReference type="Pfam" id="PF03921">
    <property type="entry name" value="ICAM_N"/>
    <property type="match status" value="1"/>
</dbReference>
<dbReference type="Pfam" id="PF13927">
    <property type="entry name" value="Ig_3"/>
    <property type="match status" value="1"/>
</dbReference>
<evidence type="ECO:0000259" key="4">
    <source>
        <dbReference type="PROSITE" id="PS50835"/>
    </source>
</evidence>
<dbReference type="SUPFAM" id="SSF48726">
    <property type="entry name" value="Immunoglobulin"/>
    <property type="match status" value="3"/>
</dbReference>
<feature type="non-terminal residue" evidence="5">
    <location>
        <position position="357"/>
    </location>
</feature>
<sequence length="357" mass="38751">MDPCRSWGAMALLCLLVPGGHPDLCRVSISPEEPAVEFGTSLLFNCTSSCRNYTRLSWEVSVTKIEERGPGWVSLSIPNVTDWRLELHCFGVFGEQRDIATTTLHAYRKDRGSGAARGGVPAPSPPHPTLSFPAGFSPPRIYQEGDTVAGRETRVTCNASAQASPPGPPNLRLTLWGEGLPPSTRQGPSVTLAFTAQPEQHGQEVTCEAVLRLGRRRTVNASATATLWVRAAPYDVRVWAPRTVFTAGDNLTVTCRAEGNPRPCFRWELPTNASWELRDGSATVIVLAAHRVHAGTYRCLAENSYGTGAASVDVLFQGSSRSPLIPVAVTLAVVTVLAILALSWWFYRARGWKPMSD</sequence>
<dbReference type="SMART" id="SM00408">
    <property type="entry name" value="IGc2"/>
    <property type="match status" value="1"/>
</dbReference>
<dbReference type="InterPro" id="IPR036179">
    <property type="entry name" value="Ig-like_dom_sf"/>
</dbReference>
<dbReference type="SMART" id="SM00409">
    <property type="entry name" value="IG"/>
    <property type="match status" value="1"/>
</dbReference>
<evidence type="ECO:0000313" key="5">
    <source>
        <dbReference type="EMBL" id="NXT45916.1"/>
    </source>
</evidence>
<dbReference type="PANTHER" id="PTHR13771">
    <property type="entry name" value="INTERCELLULAR ADHESION MOLECULE"/>
    <property type="match status" value="1"/>
</dbReference>